<dbReference type="PANTHER" id="PTHR31088">
    <property type="entry name" value="MEMBRANE-ASSOCIATED PROTEIN VIPP1, CHLOROPLASTIC"/>
    <property type="match status" value="1"/>
</dbReference>
<dbReference type="AlphaFoldDB" id="A0A9D1PMV5"/>
<reference evidence="3" key="1">
    <citation type="journal article" date="2021" name="PeerJ">
        <title>Extensive microbial diversity within the chicken gut microbiome revealed by metagenomics and culture.</title>
        <authorList>
            <person name="Gilroy R."/>
            <person name="Ravi A."/>
            <person name="Getino M."/>
            <person name="Pursley I."/>
            <person name="Horton D.L."/>
            <person name="Alikhan N.F."/>
            <person name="Baker D."/>
            <person name="Gharbi K."/>
            <person name="Hall N."/>
            <person name="Watson M."/>
            <person name="Adriaenssens E.M."/>
            <person name="Foster-Nyarko E."/>
            <person name="Jarju S."/>
            <person name="Secka A."/>
            <person name="Antonio M."/>
            <person name="Oren A."/>
            <person name="Chaudhuri R.R."/>
            <person name="La Ragione R."/>
            <person name="Hildebrand F."/>
            <person name="Pallen M.J."/>
        </authorList>
    </citation>
    <scope>NUCLEOTIDE SEQUENCE</scope>
    <source>
        <strain evidence="3">CHK169-2315</strain>
    </source>
</reference>
<proteinExistence type="inferred from homology"/>
<organism evidence="3 4">
    <name type="scientific">Candidatus Pseudogracilibacillus intestinigallinarum</name>
    <dbReference type="NCBI Taxonomy" id="2838742"/>
    <lineage>
        <taxon>Bacteria</taxon>
        <taxon>Bacillati</taxon>
        <taxon>Bacillota</taxon>
        <taxon>Bacilli</taxon>
        <taxon>Bacillales</taxon>
        <taxon>Bacillaceae</taxon>
        <taxon>Pseudogracilibacillus</taxon>
    </lineage>
</organism>
<dbReference type="EMBL" id="DXHX01000094">
    <property type="protein sequence ID" value="HIV74675.1"/>
    <property type="molecule type" value="Genomic_DNA"/>
</dbReference>
<gene>
    <name evidence="3" type="ORF">H9895_06330</name>
</gene>
<dbReference type="PANTHER" id="PTHR31088:SF6">
    <property type="entry name" value="PHAGE SHOCK PROTEIN A"/>
    <property type="match status" value="1"/>
</dbReference>
<feature type="coiled-coil region" evidence="2">
    <location>
        <begin position="97"/>
        <end position="138"/>
    </location>
</feature>
<evidence type="ECO:0000256" key="2">
    <source>
        <dbReference type="SAM" id="Coils"/>
    </source>
</evidence>
<evidence type="ECO:0000256" key="1">
    <source>
        <dbReference type="ARBA" id="ARBA00043985"/>
    </source>
</evidence>
<feature type="coiled-coil region" evidence="2">
    <location>
        <begin position="29"/>
        <end position="59"/>
    </location>
</feature>
<dbReference type="Pfam" id="PF04012">
    <property type="entry name" value="PspA_IM30"/>
    <property type="match status" value="1"/>
</dbReference>
<reference evidence="3" key="2">
    <citation type="submission" date="2021-04" db="EMBL/GenBank/DDBJ databases">
        <authorList>
            <person name="Gilroy R."/>
        </authorList>
    </citation>
    <scope>NUCLEOTIDE SEQUENCE</scope>
    <source>
        <strain evidence="3">CHK169-2315</strain>
    </source>
</reference>
<comment type="similarity">
    <text evidence="1">Belongs to the PspA/Vipp/IM30 family.</text>
</comment>
<sequence>MDNIFTRIKNSISADMHQLLDRKEEKNPIAALNNYLRQSEQEKEKVKKLLQRHYKLKDEFTQEFIVAEEQATKRKRQADIAKMANEEELYNYAMKEFEEYAQRAKRMKLARENTTEQIEQLETKYKEMSHKLKDMHLRRMELMGRENVARTNEEINRVLHGNGENAYNRFQELEDFIDRIEQKVNKAYYASTFDQKIADLERDIDFQAQKNNENTM</sequence>
<protein>
    <submittedName>
        <fullName evidence="3">PspA/IM30 family protein</fullName>
    </submittedName>
</protein>
<accession>A0A9D1PMV5</accession>
<dbReference type="Proteomes" id="UP000823937">
    <property type="component" value="Unassembled WGS sequence"/>
</dbReference>
<evidence type="ECO:0000313" key="4">
    <source>
        <dbReference type="Proteomes" id="UP000823937"/>
    </source>
</evidence>
<dbReference type="InterPro" id="IPR007157">
    <property type="entry name" value="PspA_VIPP1"/>
</dbReference>
<evidence type="ECO:0000313" key="3">
    <source>
        <dbReference type="EMBL" id="HIV74675.1"/>
    </source>
</evidence>
<comment type="caution">
    <text evidence="3">The sequence shown here is derived from an EMBL/GenBank/DDBJ whole genome shotgun (WGS) entry which is preliminary data.</text>
</comment>
<keyword evidence="2" id="KW-0175">Coiled coil</keyword>
<name>A0A9D1PMV5_9BACI</name>